<evidence type="ECO:0000313" key="3">
    <source>
        <dbReference type="Proteomes" id="UP000184267"/>
    </source>
</evidence>
<dbReference type="PANTHER" id="PTHR15682">
    <property type="entry name" value="UNHEALTHY RIBOSOME BIOGENESIS PROTEIN 2 HOMOLOG"/>
    <property type="match status" value="1"/>
</dbReference>
<dbReference type="OrthoDB" id="160374at2759"/>
<proteinExistence type="predicted"/>
<protein>
    <recommendedName>
        <fullName evidence="1">Nucleolar 27S pre-rRNA processing Urb2/Npa2 C-terminal domain-containing protein</fullName>
    </recommendedName>
</protein>
<dbReference type="OMA" id="YYLVEHA"/>
<dbReference type="InterPro" id="IPR018849">
    <property type="entry name" value="Urb2/Npa2_C"/>
</dbReference>
<comment type="caution">
    <text evidence="2">The sequence shown here is derived from an EMBL/GenBank/DDBJ whole genome shotgun (WGS) entry which is preliminary data.</text>
</comment>
<dbReference type="PANTHER" id="PTHR15682:SF2">
    <property type="entry name" value="UNHEALTHY RIBOSOME BIOGENESIS PROTEIN 2 HOMOLOG"/>
    <property type="match status" value="1"/>
</dbReference>
<keyword evidence="3" id="KW-1185">Reference proteome</keyword>
<evidence type="ECO:0000259" key="1">
    <source>
        <dbReference type="Pfam" id="PF10441"/>
    </source>
</evidence>
<dbReference type="AlphaFoldDB" id="A0A1M2W3E2"/>
<organism evidence="2 3">
    <name type="scientific">Trametes pubescens</name>
    <name type="common">White-rot fungus</name>
    <dbReference type="NCBI Taxonomy" id="154538"/>
    <lineage>
        <taxon>Eukaryota</taxon>
        <taxon>Fungi</taxon>
        <taxon>Dikarya</taxon>
        <taxon>Basidiomycota</taxon>
        <taxon>Agaricomycotina</taxon>
        <taxon>Agaricomycetes</taxon>
        <taxon>Polyporales</taxon>
        <taxon>Polyporaceae</taxon>
        <taxon>Trametes</taxon>
    </lineage>
</organism>
<dbReference type="Proteomes" id="UP000184267">
    <property type="component" value="Unassembled WGS sequence"/>
</dbReference>
<gene>
    <name evidence="2" type="ORF">TRAPUB_9083</name>
</gene>
<dbReference type="InterPro" id="IPR052609">
    <property type="entry name" value="Ribosome_Biogenesis_Reg"/>
</dbReference>
<name>A0A1M2W3E2_TRAPU</name>
<dbReference type="GO" id="GO:0042254">
    <property type="term" value="P:ribosome biogenesis"/>
    <property type="evidence" value="ECO:0007669"/>
    <property type="project" value="TreeGrafter"/>
</dbReference>
<dbReference type="STRING" id="154538.A0A1M2W3E2"/>
<accession>A0A1M2W3E2</accession>
<dbReference type="EMBL" id="MNAD01000301">
    <property type="protein sequence ID" value="OJT14368.1"/>
    <property type="molecule type" value="Genomic_DNA"/>
</dbReference>
<feature type="domain" description="Nucleolar 27S pre-rRNA processing Urb2/Npa2 C-terminal" evidence="1">
    <location>
        <begin position="361"/>
        <end position="587"/>
    </location>
</feature>
<evidence type="ECO:0000313" key="2">
    <source>
        <dbReference type="EMBL" id="OJT14368.1"/>
    </source>
</evidence>
<reference evidence="2 3" key="1">
    <citation type="submission" date="2016-10" db="EMBL/GenBank/DDBJ databases">
        <title>Genome sequence of the basidiomycete white-rot fungus Trametes pubescens.</title>
        <authorList>
            <person name="Makela M.R."/>
            <person name="Granchi Z."/>
            <person name="Peng M."/>
            <person name="De Vries R.P."/>
            <person name="Grigoriev I."/>
            <person name="Riley R."/>
            <person name="Hilden K."/>
        </authorList>
    </citation>
    <scope>NUCLEOTIDE SEQUENCE [LARGE SCALE GENOMIC DNA]</scope>
    <source>
        <strain evidence="2 3">FBCC735</strain>
    </source>
</reference>
<sequence length="588" mass="64926">MQVELLKRGLVADVLTFQALRAAKKSTATSHQLLVIRDFLRRTIAFLGNLESVMTKEFLYYLVEHAPTDSQSNAAAGEDVISVTTKLVDMYQGVLTRAAKRGNAAVVIDLVNRYAASYTIEESLVGGRPSLLLIDSIVREGNVADFPSEVVQAIRSLYTQMLVASKKHISLSSSGASDVPVDLEMLDTWSHAQTLTRWLKEKEEEVPLLGRPLSQRLLSWAGDKRHAMTLAPVVLSILLGEVQAAPSVERAERLQYVVVMFLSLVRTYGRDVTFLESRVGSACRTFSVEDFGVLLELLYEGLPLGSGLSAHDIASLIRFSAIVLHDAPESTSKICQSFTTRCLNLFADDERFVSQPDLRREVVEFIVRQCNDRPASLRTADLSSLWSLLRTLLAGSSTHEQSTDTATFHGAINILSALVRLRRDLVLNTLPHLGFVLRQLVSCLRSLRPQLGGKQRRLVLDTLPRWLAPAHALGAPESRALARLLTTLTVKTMVRGHDAAQKPEALVRPFSKHAAYVLTAYVDAVGDPLCFVPGPVRKELQPGLFALCDMLGEHNRDAMMVAALDASGKATMKTLWKEYEKQRYVGKG</sequence>
<dbReference type="GO" id="GO:0005730">
    <property type="term" value="C:nucleolus"/>
    <property type="evidence" value="ECO:0007669"/>
    <property type="project" value="TreeGrafter"/>
</dbReference>
<dbReference type="Pfam" id="PF10441">
    <property type="entry name" value="Urb2"/>
    <property type="match status" value="1"/>
</dbReference>